<sequence>MAATEATARAFFSSPLFAVVGASSNPSKFGNKIFNWYHAHDLPVTPINPTASTITLASRPEPFPALPSISALPSPTETALSIVTPPAATLQVLRDAKRLGIRAVWLQPGSFNDEVLRVAREEPAAFKAVVAGEGGVGREGWCVLVDGERALKAVGKL</sequence>
<evidence type="ECO:0000313" key="2">
    <source>
        <dbReference type="EMBL" id="KEZ40542.1"/>
    </source>
</evidence>
<dbReference type="SMART" id="SM00881">
    <property type="entry name" value="CoA_binding"/>
    <property type="match status" value="1"/>
</dbReference>
<gene>
    <name evidence="2" type="ORF">SAPIO_CDS8451</name>
</gene>
<feature type="domain" description="CoA-binding" evidence="1">
    <location>
        <begin position="11"/>
        <end position="110"/>
    </location>
</feature>
<dbReference type="SUPFAM" id="SSF51735">
    <property type="entry name" value="NAD(P)-binding Rossmann-fold domains"/>
    <property type="match status" value="1"/>
</dbReference>
<dbReference type="Pfam" id="PF13380">
    <property type="entry name" value="CoA_binding_2"/>
    <property type="match status" value="1"/>
</dbReference>
<dbReference type="VEuPathDB" id="FungiDB:SAPIO_CDS8451"/>
<dbReference type="RefSeq" id="XP_016640341.1">
    <property type="nucleotide sequence ID" value="XM_016790078.1"/>
</dbReference>
<dbReference type="AlphaFoldDB" id="A0A084FZN0"/>
<dbReference type="PANTHER" id="PTHR33303">
    <property type="entry name" value="CYTOPLASMIC PROTEIN-RELATED"/>
    <property type="match status" value="1"/>
</dbReference>
<reference evidence="2 3" key="1">
    <citation type="journal article" date="2014" name="Genome Announc.">
        <title>Draft genome sequence of the pathogenic fungus Scedosporium apiospermum.</title>
        <authorList>
            <person name="Vandeputte P."/>
            <person name="Ghamrawi S."/>
            <person name="Rechenmann M."/>
            <person name="Iltis A."/>
            <person name="Giraud S."/>
            <person name="Fleury M."/>
            <person name="Thornton C."/>
            <person name="Delhaes L."/>
            <person name="Meyer W."/>
            <person name="Papon N."/>
            <person name="Bouchara J.P."/>
        </authorList>
    </citation>
    <scope>NUCLEOTIDE SEQUENCE [LARGE SCALE GENOMIC DNA]</scope>
    <source>
        <strain evidence="2 3">IHEM 14462</strain>
    </source>
</reference>
<dbReference type="OrthoDB" id="5138418at2759"/>
<dbReference type="EMBL" id="JOWA01000121">
    <property type="protein sequence ID" value="KEZ40542.1"/>
    <property type="molecule type" value="Genomic_DNA"/>
</dbReference>
<protein>
    <recommendedName>
        <fullName evidence="1">CoA-binding domain-containing protein</fullName>
    </recommendedName>
</protein>
<dbReference type="InterPro" id="IPR036291">
    <property type="entry name" value="NAD(P)-bd_dom_sf"/>
</dbReference>
<proteinExistence type="predicted"/>
<comment type="caution">
    <text evidence="2">The sequence shown here is derived from an EMBL/GenBank/DDBJ whole genome shotgun (WGS) entry which is preliminary data.</text>
</comment>
<dbReference type="KEGG" id="sapo:SAPIO_CDS8451"/>
<dbReference type="OMA" id="IYNACVL"/>
<dbReference type="Proteomes" id="UP000028545">
    <property type="component" value="Unassembled WGS sequence"/>
</dbReference>
<dbReference type="PANTHER" id="PTHR33303:SF2">
    <property type="entry name" value="COA-BINDING DOMAIN-CONTAINING PROTEIN"/>
    <property type="match status" value="1"/>
</dbReference>
<dbReference type="HOGENOM" id="CLU_112567_1_1_1"/>
<organism evidence="2 3">
    <name type="scientific">Pseudallescheria apiosperma</name>
    <name type="common">Scedosporium apiospermum</name>
    <dbReference type="NCBI Taxonomy" id="563466"/>
    <lineage>
        <taxon>Eukaryota</taxon>
        <taxon>Fungi</taxon>
        <taxon>Dikarya</taxon>
        <taxon>Ascomycota</taxon>
        <taxon>Pezizomycotina</taxon>
        <taxon>Sordariomycetes</taxon>
        <taxon>Hypocreomycetidae</taxon>
        <taxon>Microascales</taxon>
        <taxon>Microascaceae</taxon>
        <taxon>Scedosporium</taxon>
    </lineage>
</organism>
<dbReference type="Gene3D" id="3.40.50.720">
    <property type="entry name" value="NAD(P)-binding Rossmann-like Domain"/>
    <property type="match status" value="1"/>
</dbReference>
<evidence type="ECO:0000259" key="1">
    <source>
        <dbReference type="SMART" id="SM00881"/>
    </source>
</evidence>
<keyword evidence="3" id="KW-1185">Reference proteome</keyword>
<accession>A0A084FZN0</accession>
<evidence type="ECO:0000313" key="3">
    <source>
        <dbReference type="Proteomes" id="UP000028545"/>
    </source>
</evidence>
<dbReference type="InterPro" id="IPR003781">
    <property type="entry name" value="CoA-bd"/>
</dbReference>
<dbReference type="GeneID" id="27727523"/>
<name>A0A084FZN0_PSEDA</name>